<protein>
    <recommendedName>
        <fullName evidence="4">InaF motif containing 2</fullName>
    </recommendedName>
</protein>
<accession>A0ABQ9EV91</accession>
<dbReference type="Proteomes" id="UP001217089">
    <property type="component" value="Unassembled WGS sequence"/>
</dbReference>
<feature type="transmembrane region" description="Helical" evidence="1">
    <location>
        <begin position="46"/>
        <end position="72"/>
    </location>
</feature>
<keyword evidence="1" id="KW-1133">Transmembrane helix</keyword>
<dbReference type="PANTHER" id="PTHR34929:SF1">
    <property type="entry name" value="INAF MOTIF CONTAINING 2"/>
    <property type="match status" value="1"/>
</dbReference>
<sequence>MDINSHFGAIHIQGFKKESGKKNKMRSATNNQYHTSRLEAKCQKRWVRLATVLLYVLAVSLSAVVLAIYYSLFWKPRPRSSTYPNGEIGSIL</sequence>
<evidence type="ECO:0000313" key="2">
    <source>
        <dbReference type="EMBL" id="KAJ8309094.1"/>
    </source>
</evidence>
<dbReference type="EMBL" id="JARBDR010000657">
    <property type="protein sequence ID" value="KAJ8309094.1"/>
    <property type="molecule type" value="Genomic_DNA"/>
</dbReference>
<evidence type="ECO:0008006" key="4">
    <source>
        <dbReference type="Google" id="ProtNLM"/>
    </source>
</evidence>
<keyword evidence="3" id="KW-1185">Reference proteome</keyword>
<evidence type="ECO:0000313" key="3">
    <source>
        <dbReference type="Proteomes" id="UP001217089"/>
    </source>
</evidence>
<gene>
    <name evidence="2" type="ORF">KUTeg_013968</name>
</gene>
<comment type="caution">
    <text evidence="2">The sequence shown here is derived from an EMBL/GenBank/DDBJ whole genome shotgun (WGS) entry which is preliminary data.</text>
</comment>
<proteinExistence type="predicted"/>
<dbReference type="Pfam" id="PF15018">
    <property type="entry name" value="InaF-motif"/>
    <property type="match status" value="1"/>
</dbReference>
<dbReference type="PANTHER" id="PTHR34929">
    <property type="entry name" value="ZGC:153157"/>
    <property type="match status" value="1"/>
</dbReference>
<organism evidence="2 3">
    <name type="scientific">Tegillarca granosa</name>
    <name type="common">Malaysian cockle</name>
    <name type="synonym">Anadara granosa</name>
    <dbReference type="NCBI Taxonomy" id="220873"/>
    <lineage>
        <taxon>Eukaryota</taxon>
        <taxon>Metazoa</taxon>
        <taxon>Spiralia</taxon>
        <taxon>Lophotrochozoa</taxon>
        <taxon>Mollusca</taxon>
        <taxon>Bivalvia</taxon>
        <taxon>Autobranchia</taxon>
        <taxon>Pteriomorphia</taxon>
        <taxon>Arcoida</taxon>
        <taxon>Arcoidea</taxon>
        <taxon>Arcidae</taxon>
        <taxon>Tegillarca</taxon>
    </lineage>
</organism>
<keyword evidence="1" id="KW-0812">Transmembrane</keyword>
<dbReference type="InterPro" id="IPR029162">
    <property type="entry name" value="InaF-motif"/>
</dbReference>
<reference evidence="2 3" key="1">
    <citation type="submission" date="2022-12" db="EMBL/GenBank/DDBJ databases">
        <title>Chromosome-level genome of Tegillarca granosa.</title>
        <authorList>
            <person name="Kim J."/>
        </authorList>
    </citation>
    <scope>NUCLEOTIDE SEQUENCE [LARGE SCALE GENOMIC DNA]</scope>
    <source>
        <strain evidence="2">Teg-2019</strain>
        <tissue evidence="2">Adductor muscle</tissue>
    </source>
</reference>
<keyword evidence="1" id="KW-0472">Membrane</keyword>
<evidence type="ECO:0000256" key="1">
    <source>
        <dbReference type="SAM" id="Phobius"/>
    </source>
</evidence>
<name>A0ABQ9EV91_TEGGR</name>